<keyword evidence="4" id="KW-0812">Transmembrane</keyword>
<proteinExistence type="predicted"/>
<evidence type="ECO:0000256" key="8">
    <source>
        <dbReference type="ARBA" id="ARBA00022927"/>
    </source>
</evidence>
<dbReference type="AlphaFoldDB" id="A0AAD4XI90"/>
<evidence type="ECO:0000256" key="5">
    <source>
        <dbReference type="ARBA" id="ARBA00022737"/>
    </source>
</evidence>
<protein>
    <submittedName>
        <fullName evidence="11">Uncharacterized protein</fullName>
    </submittedName>
</protein>
<dbReference type="Gene3D" id="2.130.10.10">
    <property type="entry name" value="YVTN repeat-like/Quinoprotein amine dehydrogenase"/>
    <property type="match status" value="1"/>
</dbReference>
<evidence type="ECO:0000256" key="7">
    <source>
        <dbReference type="ARBA" id="ARBA00022892"/>
    </source>
</evidence>
<dbReference type="PANTHER" id="PTHR23284">
    <property type="entry name" value="PROLACTIN REGULATORY ELEMENT BINDING PROTEIN"/>
    <property type="match status" value="1"/>
</dbReference>
<keyword evidence="12" id="KW-1185">Reference proteome</keyword>
<comment type="caution">
    <text evidence="11">The sequence shown here is derived from an EMBL/GenBank/DDBJ whole genome shotgun (WGS) entry which is preliminary data.</text>
</comment>
<dbReference type="GO" id="GO:0003400">
    <property type="term" value="P:regulation of COPII vesicle coating"/>
    <property type="evidence" value="ECO:0007669"/>
    <property type="project" value="TreeGrafter"/>
</dbReference>
<evidence type="ECO:0000313" key="11">
    <source>
        <dbReference type="EMBL" id="KAI3915395.1"/>
    </source>
</evidence>
<evidence type="ECO:0000313" key="12">
    <source>
        <dbReference type="Proteomes" id="UP001202328"/>
    </source>
</evidence>
<dbReference type="GO" id="GO:0006888">
    <property type="term" value="P:endoplasmic reticulum to Golgi vesicle-mediated transport"/>
    <property type="evidence" value="ECO:0007669"/>
    <property type="project" value="TreeGrafter"/>
</dbReference>
<dbReference type="GO" id="GO:0005085">
    <property type="term" value="F:guanyl-nucleotide exchange factor activity"/>
    <property type="evidence" value="ECO:0007669"/>
    <property type="project" value="InterPro"/>
</dbReference>
<dbReference type="Proteomes" id="UP001202328">
    <property type="component" value="Unassembled WGS sequence"/>
</dbReference>
<keyword evidence="2" id="KW-0813">Transport</keyword>
<dbReference type="SUPFAM" id="SSF50978">
    <property type="entry name" value="WD40 repeat-like"/>
    <property type="match status" value="1"/>
</dbReference>
<evidence type="ECO:0000256" key="10">
    <source>
        <dbReference type="ARBA" id="ARBA00023136"/>
    </source>
</evidence>
<sequence>MALIIDKADAHPTLKDFSLDGRFLVSLGGGPCRIWDVETSTVVASLLRGNFHFIYLSFTSCRFSVNGNGSQILYITAIRSKMSLDAKTHKCVYHTSSWMRVSWKHVVPDPISALSVSPDGEHLAM</sequence>
<evidence type="ECO:0000256" key="4">
    <source>
        <dbReference type="ARBA" id="ARBA00022692"/>
    </source>
</evidence>
<dbReference type="InterPro" id="IPR015943">
    <property type="entry name" value="WD40/YVTN_repeat-like_dom_sf"/>
</dbReference>
<evidence type="ECO:0000256" key="1">
    <source>
        <dbReference type="ARBA" id="ARBA00004389"/>
    </source>
</evidence>
<dbReference type="GO" id="GO:0015031">
    <property type="term" value="P:protein transport"/>
    <property type="evidence" value="ECO:0007669"/>
    <property type="project" value="UniProtKB-KW"/>
</dbReference>
<keyword evidence="3" id="KW-0853">WD repeat</keyword>
<dbReference type="GO" id="GO:0005789">
    <property type="term" value="C:endoplasmic reticulum membrane"/>
    <property type="evidence" value="ECO:0007669"/>
    <property type="project" value="UniProtKB-SubCell"/>
</dbReference>
<dbReference type="InterPro" id="IPR045260">
    <property type="entry name" value="Sec12-like"/>
</dbReference>
<evidence type="ECO:0000256" key="9">
    <source>
        <dbReference type="ARBA" id="ARBA00022989"/>
    </source>
</evidence>
<gene>
    <name evidence="11" type="ORF">MKW98_022353</name>
</gene>
<dbReference type="InterPro" id="IPR036322">
    <property type="entry name" value="WD40_repeat_dom_sf"/>
</dbReference>
<organism evidence="11 12">
    <name type="scientific">Papaver atlanticum</name>
    <dbReference type="NCBI Taxonomy" id="357466"/>
    <lineage>
        <taxon>Eukaryota</taxon>
        <taxon>Viridiplantae</taxon>
        <taxon>Streptophyta</taxon>
        <taxon>Embryophyta</taxon>
        <taxon>Tracheophyta</taxon>
        <taxon>Spermatophyta</taxon>
        <taxon>Magnoliopsida</taxon>
        <taxon>Ranunculales</taxon>
        <taxon>Papaveraceae</taxon>
        <taxon>Papaveroideae</taxon>
        <taxon>Papaver</taxon>
    </lineage>
</organism>
<dbReference type="PANTHER" id="PTHR23284:SF0">
    <property type="entry name" value="PROLACTIN REGULATORY ELEMENT-BINDING PROTEIN"/>
    <property type="match status" value="1"/>
</dbReference>
<dbReference type="EMBL" id="JAJJMB010009159">
    <property type="protein sequence ID" value="KAI3915395.1"/>
    <property type="molecule type" value="Genomic_DNA"/>
</dbReference>
<evidence type="ECO:0000256" key="2">
    <source>
        <dbReference type="ARBA" id="ARBA00022448"/>
    </source>
</evidence>
<keyword evidence="9" id="KW-1133">Transmembrane helix</keyword>
<keyword evidence="5" id="KW-0677">Repeat</keyword>
<comment type="subcellular location">
    <subcellularLocation>
        <location evidence="1">Endoplasmic reticulum membrane</location>
        <topology evidence="1">Single-pass membrane protein</topology>
    </subcellularLocation>
</comment>
<keyword evidence="8" id="KW-0653">Protein transport</keyword>
<reference evidence="11" key="1">
    <citation type="submission" date="2022-04" db="EMBL/GenBank/DDBJ databases">
        <title>A functionally conserved STORR gene fusion in Papaver species that diverged 16.8 million years ago.</title>
        <authorList>
            <person name="Catania T."/>
        </authorList>
    </citation>
    <scope>NUCLEOTIDE SEQUENCE</scope>
    <source>
        <strain evidence="11">S-188037</strain>
    </source>
</reference>
<accession>A0AAD4XI90</accession>
<keyword evidence="10" id="KW-0472">Membrane</keyword>
<keyword evidence="7" id="KW-0931">ER-Golgi transport</keyword>
<evidence type="ECO:0000256" key="6">
    <source>
        <dbReference type="ARBA" id="ARBA00022824"/>
    </source>
</evidence>
<evidence type="ECO:0000256" key="3">
    <source>
        <dbReference type="ARBA" id="ARBA00022574"/>
    </source>
</evidence>
<keyword evidence="6" id="KW-0256">Endoplasmic reticulum</keyword>
<name>A0AAD4XI90_9MAGN</name>